<evidence type="ECO:0000256" key="5">
    <source>
        <dbReference type="ARBA" id="ARBA00022927"/>
    </source>
</evidence>
<evidence type="ECO:0000259" key="10">
    <source>
        <dbReference type="Pfam" id="PF01618"/>
    </source>
</evidence>
<comment type="caution">
    <text evidence="11">The sequence shown here is derived from an EMBL/GenBank/DDBJ whole genome shotgun (WGS) entry which is preliminary data.</text>
</comment>
<evidence type="ECO:0000256" key="1">
    <source>
        <dbReference type="ARBA" id="ARBA00004651"/>
    </source>
</evidence>
<protein>
    <submittedName>
        <fullName evidence="11">MotA/TolQ/ExbB proton channel family protein</fullName>
    </submittedName>
</protein>
<feature type="domain" description="MotA/TolQ/ExbB proton channel" evidence="10">
    <location>
        <begin position="72"/>
        <end position="192"/>
    </location>
</feature>
<dbReference type="PANTHER" id="PTHR30625">
    <property type="entry name" value="PROTEIN TOLQ"/>
    <property type="match status" value="1"/>
</dbReference>
<evidence type="ECO:0000256" key="7">
    <source>
        <dbReference type="ARBA" id="ARBA00023136"/>
    </source>
</evidence>
<organism evidence="11 12">
    <name type="scientific">Limnothrix redekei LRLZ20PSL1</name>
    <dbReference type="NCBI Taxonomy" id="3112953"/>
    <lineage>
        <taxon>Bacteria</taxon>
        <taxon>Bacillati</taxon>
        <taxon>Cyanobacteriota</taxon>
        <taxon>Cyanophyceae</taxon>
        <taxon>Pseudanabaenales</taxon>
        <taxon>Pseudanabaenaceae</taxon>
        <taxon>Limnothrix</taxon>
    </lineage>
</organism>
<evidence type="ECO:0000256" key="2">
    <source>
        <dbReference type="ARBA" id="ARBA00022448"/>
    </source>
</evidence>
<keyword evidence="4 9" id="KW-0812">Transmembrane</keyword>
<evidence type="ECO:0000313" key="12">
    <source>
        <dbReference type="Proteomes" id="UP001604335"/>
    </source>
</evidence>
<accession>A0ABW7C8L6</accession>
<evidence type="ECO:0000256" key="3">
    <source>
        <dbReference type="ARBA" id="ARBA00022475"/>
    </source>
</evidence>
<keyword evidence="7 9" id="KW-0472">Membrane</keyword>
<keyword evidence="6 9" id="KW-1133">Transmembrane helix</keyword>
<dbReference type="PANTHER" id="PTHR30625:SF15">
    <property type="entry name" value="BIOPOLYMER TRANSPORT PROTEIN EXBB"/>
    <property type="match status" value="1"/>
</dbReference>
<feature type="transmembrane region" description="Helical" evidence="9">
    <location>
        <begin position="12"/>
        <end position="35"/>
    </location>
</feature>
<comment type="subcellular location">
    <subcellularLocation>
        <location evidence="1">Cell membrane</location>
        <topology evidence="1">Multi-pass membrane protein</topology>
    </subcellularLocation>
    <subcellularLocation>
        <location evidence="8">Membrane</location>
        <topology evidence="8">Multi-pass membrane protein</topology>
    </subcellularLocation>
</comment>
<dbReference type="Proteomes" id="UP001604335">
    <property type="component" value="Unassembled WGS sequence"/>
</dbReference>
<evidence type="ECO:0000256" key="9">
    <source>
        <dbReference type="SAM" id="Phobius"/>
    </source>
</evidence>
<evidence type="ECO:0000313" key="11">
    <source>
        <dbReference type="EMBL" id="MFG3816271.1"/>
    </source>
</evidence>
<keyword evidence="5 8" id="KW-0653">Protein transport</keyword>
<dbReference type="RefSeq" id="WP_393010043.1">
    <property type="nucleotide sequence ID" value="NZ_JAZAQF010000006.1"/>
</dbReference>
<reference evidence="12" key="1">
    <citation type="journal article" date="2024" name="Algal Res.">
        <title>Biochemical, toxicological and genomic investigation of a high-biomass producing Limnothrix strain isolated from Italian shallow drinking water reservoir.</title>
        <authorList>
            <person name="Simonazzi M."/>
            <person name="Shishido T.K."/>
            <person name="Delbaje E."/>
            <person name="Wahlsten M."/>
            <person name="Fewer D.P."/>
            <person name="Sivonen K."/>
            <person name="Pezzolesi L."/>
            <person name="Pistocchi R."/>
        </authorList>
    </citation>
    <scope>NUCLEOTIDE SEQUENCE [LARGE SCALE GENOMIC DNA]</scope>
    <source>
        <strain evidence="12">LRLZ20PSL1</strain>
    </source>
</reference>
<proteinExistence type="inferred from homology"/>
<keyword evidence="2 8" id="KW-0813">Transport</keyword>
<gene>
    <name evidence="11" type="ORF">VPK24_01370</name>
</gene>
<evidence type="ECO:0000256" key="6">
    <source>
        <dbReference type="ARBA" id="ARBA00022989"/>
    </source>
</evidence>
<sequence>MQKLGEILVAAGAVAVPLTLFSVLAIALIVERVVFWFRVNRRQTKAIREVLDLYEFDPLLAVEKLKRNLDLPLGRIFLAAASLDEAEPDEIALAIDGATQAEIPVLKRFNNIFDTIITLSPLLGLLGTVLGLIQSFSSLNLGDVGGSKTTAVTSGISEALVSTAFGLVVALFTLFFANTFRGFYLRQIALIQEYSAELELRHRRYLKKMQIKQTEEATYAQTNH</sequence>
<name>A0ABW7C8L6_9CYAN</name>
<comment type="similarity">
    <text evidence="8">Belongs to the exbB/tolQ family.</text>
</comment>
<evidence type="ECO:0000256" key="4">
    <source>
        <dbReference type="ARBA" id="ARBA00022692"/>
    </source>
</evidence>
<dbReference type="InterPro" id="IPR050790">
    <property type="entry name" value="ExbB/TolQ_transport"/>
</dbReference>
<feature type="transmembrane region" description="Helical" evidence="9">
    <location>
        <begin position="156"/>
        <end position="177"/>
    </location>
</feature>
<dbReference type="Pfam" id="PF01618">
    <property type="entry name" value="MotA_ExbB"/>
    <property type="match status" value="1"/>
</dbReference>
<dbReference type="EMBL" id="JAZAQF010000006">
    <property type="protein sequence ID" value="MFG3816271.1"/>
    <property type="molecule type" value="Genomic_DNA"/>
</dbReference>
<feature type="transmembrane region" description="Helical" evidence="9">
    <location>
        <begin position="116"/>
        <end position="136"/>
    </location>
</feature>
<dbReference type="InterPro" id="IPR002898">
    <property type="entry name" value="MotA_ExbB_proton_chnl"/>
</dbReference>
<keyword evidence="12" id="KW-1185">Reference proteome</keyword>
<keyword evidence="3" id="KW-1003">Cell membrane</keyword>
<evidence type="ECO:0000256" key="8">
    <source>
        <dbReference type="RuleBase" id="RU004057"/>
    </source>
</evidence>